<proteinExistence type="predicted"/>
<feature type="transmembrane region" description="Helical" evidence="1">
    <location>
        <begin position="153"/>
        <end position="173"/>
    </location>
</feature>
<feature type="transmembrane region" description="Helical" evidence="1">
    <location>
        <begin position="276"/>
        <end position="296"/>
    </location>
</feature>
<dbReference type="Pfam" id="PF05940">
    <property type="entry name" value="NnrS"/>
    <property type="match status" value="1"/>
</dbReference>
<evidence type="ECO:0000313" key="3">
    <source>
        <dbReference type="Proteomes" id="UP000502608"/>
    </source>
</evidence>
<feature type="transmembrane region" description="Helical" evidence="1">
    <location>
        <begin position="122"/>
        <end position="141"/>
    </location>
</feature>
<dbReference type="AlphaFoldDB" id="A0A6G9QLC5"/>
<feature type="transmembrane region" description="Helical" evidence="1">
    <location>
        <begin position="246"/>
        <end position="264"/>
    </location>
</feature>
<feature type="transmembrane region" description="Helical" evidence="1">
    <location>
        <begin position="188"/>
        <end position="210"/>
    </location>
</feature>
<evidence type="ECO:0000313" key="2">
    <source>
        <dbReference type="EMBL" id="QIR15336.1"/>
    </source>
</evidence>
<keyword evidence="1" id="KW-0812">Transmembrane</keyword>
<dbReference type="EMBL" id="CP050313">
    <property type="protein sequence ID" value="QIR15336.1"/>
    <property type="molecule type" value="Genomic_DNA"/>
</dbReference>
<protein>
    <submittedName>
        <fullName evidence="2">NnrS family protein</fullName>
    </submittedName>
</protein>
<keyword evidence="3" id="KW-1185">Reference proteome</keyword>
<dbReference type="RefSeq" id="WP_167679023.1">
    <property type="nucleotide sequence ID" value="NZ_CP050313.1"/>
</dbReference>
<organism evidence="2 3">
    <name type="scientific">Shewanella aestuarii</name>
    <dbReference type="NCBI Taxonomy" id="1028752"/>
    <lineage>
        <taxon>Bacteria</taxon>
        <taxon>Pseudomonadati</taxon>
        <taxon>Pseudomonadota</taxon>
        <taxon>Gammaproteobacteria</taxon>
        <taxon>Alteromonadales</taxon>
        <taxon>Shewanellaceae</taxon>
        <taxon>Shewanella</taxon>
    </lineage>
</organism>
<reference evidence="2 3" key="1">
    <citation type="submission" date="2020-03" db="EMBL/GenBank/DDBJ databases">
        <title>Complete genome sequence of Shewanella sp.</title>
        <authorList>
            <person name="Kim Y.-S."/>
            <person name="Kim S.-J."/>
            <person name="Jung H.-K."/>
            <person name="Kim K.-H."/>
        </authorList>
    </citation>
    <scope>NUCLEOTIDE SEQUENCE [LARGE SCALE GENOMIC DNA]</scope>
    <source>
        <strain evidence="2 3">PN3F2</strain>
    </source>
</reference>
<feature type="transmembrane region" description="Helical" evidence="1">
    <location>
        <begin position="302"/>
        <end position="324"/>
    </location>
</feature>
<feature type="transmembrane region" description="Helical" evidence="1">
    <location>
        <begin position="98"/>
        <end position="116"/>
    </location>
</feature>
<keyword evidence="1" id="KW-0472">Membrane</keyword>
<gene>
    <name evidence="2" type="ORF">HBH39_13250</name>
</gene>
<feature type="transmembrane region" description="Helical" evidence="1">
    <location>
        <begin position="24"/>
        <end position="44"/>
    </location>
</feature>
<accession>A0A6G9QLC5</accession>
<feature type="transmembrane region" description="Helical" evidence="1">
    <location>
        <begin position="64"/>
        <end position="86"/>
    </location>
</feature>
<dbReference type="Proteomes" id="UP000502608">
    <property type="component" value="Chromosome"/>
</dbReference>
<dbReference type="KEGG" id="saes:HBH39_13250"/>
<feature type="transmembrane region" description="Helical" evidence="1">
    <location>
        <begin position="369"/>
        <end position="390"/>
    </location>
</feature>
<name>A0A6G9QLC5_9GAMM</name>
<feature type="transmembrane region" description="Helical" evidence="1">
    <location>
        <begin position="344"/>
        <end position="363"/>
    </location>
</feature>
<dbReference type="InterPro" id="IPR010266">
    <property type="entry name" value="NnrS"/>
</dbReference>
<evidence type="ECO:0000256" key="1">
    <source>
        <dbReference type="SAM" id="Phobius"/>
    </source>
</evidence>
<keyword evidence="1" id="KW-1133">Transmembrane helix</keyword>
<feature type="transmembrane region" description="Helical" evidence="1">
    <location>
        <begin position="222"/>
        <end position="240"/>
    </location>
</feature>
<sequence length="403" mass="45961">MLNIDDPSDVDQMPAIWRLGFRPFFLGGAIVAALYIPIWLMGWFTPQYSLFNGEFWANVLPLWWHPHEMLFGFALAIVCGFLLTAAQTWTNQPTMKGKLLALTFGCWLAARLLLLLPMNIPIWLPAIFDSLFLGISAATLWRCIYKVKQWRNIGFPIMLMVALIVNLVSYYALYQRNFSLSTQLWQAMIWWLAMVISIMGGRVIPAFTAMRLKLTKPEPIKAIEWSLLLLMAVLFVQALLHWLPRGLEQAVLVIAGGLQLIRILRWQGHKTLKEPMLWSLHVSYWALPITLLAMAWQIDNEFAYRTLLHLFAVGGIASLCLAMISRVSLGHTSRNIYQGPNMALAFACIPIAAFLRAIMPLLIPQYTASWIWLAGGFWFVGFGMFVWYYAPILTRPRIDGRPG</sequence>